<dbReference type="HAMAP" id="MF_00083">
    <property type="entry name" value="Pept_tRNA_hydro_bact"/>
    <property type="match status" value="1"/>
</dbReference>
<comment type="caution">
    <text evidence="8">The sequence shown here is derived from an EMBL/GenBank/DDBJ whole genome shotgun (WGS) entry which is preliminary data.</text>
</comment>
<evidence type="ECO:0000313" key="9">
    <source>
        <dbReference type="Proteomes" id="UP001499882"/>
    </source>
</evidence>
<feature type="active site" description="Proton acceptor" evidence="7">
    <location>
        <position position="44"/>
    </location>
</feature>
<feature type="binding site" evidence="7">
    <location>
        <position position="39"/>
    </location>
    <ligand>
        <name>tRNA</name>
        <dbReference type="ChEBI" id="CHEBI:17843"/>
    </ligand>
</feature>
<name>A0ABP8ZPA0_9ACTN</name>
<comment type="catalytic activity">
    <reaction evidence="7">
        <text>an N-acyl-L-alpha-aminoacyl-tRNA + H2O = an N-acyl-L-amino acid + a tRNA + H(+)</text>
        <dbReference type="Rhea" id="RHEA:54448"/>
        <dbReference type="Rhea" id="RHEA-COMP:10123"/>
        <dbReference type="Rhea" id="RHEA-COMP:13883"/>
        <dbReference type="ChEBI" id="CHEBI:15377"/>
        <dbReference type="ChEBI" id="CHEBI:15378"/>
        <dbReference type="ChEBI" id="CHEBI:59874"/>
        <dbReference type="ChEBI" id="CHEBI:78442"/>
        <dbReference type="ChEBI" id="CHEBI:138191"/>
        <dbReference type="EC" id="3.1.1.29"/>
    </reaction>
</comment>
<dbReference type="Pfam" id="PF01195">
    <property type="entry name" value="Pept_tRNA_hydro"/>
    <property type="match status" value="1"/>
</dbReference>
<feature type="binding site" evidence="7">
    <location>
        <position position="95"/>
    </location>
    <ligand>
        <name>tRNA</name>
        <dbReference type="ChEBI" id="CHEBI:17843"/>
    </ligand>
</feature>
<dbReference type="Gene3D" id="3.40.50.1470">
    <property type="entry name" value="Peptidyl-tRNA hydrolase"/>
    <property type="match status" value="1"/>
</dbReference>
<protein>
    <recommendedName>
        <fullName evidence="6 7">Peptidyl-tRNA hydrolase</fullName>
        <shortName evidence="7">Pth</shortName>
        <ecNumber evidence="1 7">3.1.1.29</ecNumber>
    </recommendedName>
</protein>
<comment type="similarity">
    <text evidence="5 7">Belongs to the PTH family.</text>
</comment>
<evidence type="ECO:0000256" key="1">
    <source>
        <dbReference type="ARBA" id="ARBA00013260"/>
    </source>
</evidence>
<dbReference type="GO" id="GO:0016787">
    <property type="term" value="F:hydrolase activity"/>
    <property type="evidence" value="ECO:0007669"/>
    <property type="project" value="UniProtKB-KW"/>
</dbReference>
<evidence type="ECO:0000313" key="8">
    <source>
        <dbReference type="EMBL" id="GAA4760982.1"/>
    </source>
</evidence>
<feature type="site" description="Discriminates between blocked and unblocked aminoacyl-tRNA" evidence="7">
    <location>
        <position position="34"/>
    </location>
</feature>
<dbReference type="InterPro" id="IPR036416">
    <property type="entry name" value="Pept_tRNA_hydro_sf"/>
</dbReference>
<accession>A0ABP8ZPA0</accession>
<keyword evidence="7" id="KW-0963">Cytoplasm</keyword>
<dbReference type="PANTHER" id="PTHR17224">
    <property type="entry name" value="PEPTIDYL-TRNA HYDROLASE"/>
    <property type="match status" value="1"/>
</dbReference>
<gene>
    <name evidence="7 8" type="primary">pth</name>
    <name evidence="8" type="ORF">GCM10023350_54190</name>
</gene>
<comment type="subcellular location">
    <subcellularLocation>
        <location evidence="7">Cytoplasm</location>
    </subcellularLocation>
</comment>
<dbReference type="InterPro" id="IPR018171">
    <property type="entry name" value="Pept_tRNA_hydro_CS"/>
</dbReference>
<feature type="binding site" evidence="7">
    <location>
        <position position="97"/>
    </location>
    <ligand>
        <name>tRNA</name>
        <dbReference type="ChEBI" id="CHEBI:17843"/>
    </ligand>
</feature>
<evidence type="ECO:0000256" key="7">
    <source>
        <dbReference type="HAMAP-Rule" id="MF_00083"/>
    </source>
</evidence>
<evidence type="ECO:0000256" key="3">
    <source>
        <dbReference type="ARBA" id="ARBA00022801"/>
    </source>
</evidence>
<dbReference type="InterPro" id="IPR001328">
    <property type="entry name" value="Pept_tRNA_hydro"/>
</dbReference>
<evidence type="ECO:0000256" key="4">
    <source>
        <dbReference type="ARBA" id="ARBA00022884"/>
    </source>
</evidence>
<dbReference type="SUPFAM" id="SSF53178">
    <property type="entry name" value="Peptidyl-tRNA hydrolase-like"/>
    <property type="match status" value="1"/>
</dbReference>
<organism evidence="8 9">
    <name type="scientific">Nocardioides endophyticus</name>
    <dbReference type="NCBI Taxonomy" id="1353775"/>
    <lineage>
        <taxon>Bacteria</taxon>
        <taxon>Bacillati</taxon>
        <taxon>Actinomycetota</taxon>
        <taxon>Actinomycetes</taxon>
        <taxon>Propionibacteriales</taxon>
        <taxon>Nocardioidaceae</taxon>
        <taxon>Nocardioides</taxon>
    </lineage>
</organism>
<dbReference type="NCBIfam" id="TIGR00447">
    <property type="entry name" value="pth"/>
    <property type="match status" value="1"/>
</dbReference>
<comment type="function">
    <text evidence="7">Catalyzes the release of premature peptidyl moieties from peptidyl-tRNA molecules trapped in stalled 50S ribosomal subunits, and thus maintains levels of free tRNAs and 50S ribosomes.</text>
</comment>
<feature type="site" description="Stabilizes the basic form of H active site to accept a proton" evidence="7">
    <location>
        <position position="122"/>
    </location>
</feature>
<keyword evidence="2 7" id="KW-0820">tRNA-binding</keyword>
<dbReference type="EC" id="3.1.1.29" evidence="1 7"/>
<keyword evidence="3 7" id="KW-0378">Hydrolase</keyword>
<reference evidence="9" key="1">
    <citation type="journal article" date="2019" name="Int. J. Syst. Evol. Microbiol.">
        <title>The Global Catalogue of Microorganisms (GCM) 10K type strain sequencing project: providing services to taxonomists for standard genome sequencing and annotation.</title>
        <authorList>
            <consortium name="The Broad Institute Genomics Platform"/>
            <consortium name="The Broad Institute Genome Sequencing Center for Infectious Disease"/>
            <person name="Wu L."/>
            <person name="Ma J."/>
        </authorList>
    </citation>
    <scope>NUCLEOTIDE SEQUENCE [LARGE SCALE GENOMIC DNA]</scope>
    <source>
        <strain evidence="9">JCM 18532</strain>
    </source>
</reference>
<dbReference type="CDD" id="cd00462">
    <property type="entry name" value="PTH"/>
    <property type="match status" value="1"/>
</dbReference>
<feature type="binding site" evidence="7">
    <location>
        <position position="143"/>
    </location>
    <ligand>
        <name>tRNA</name>
        <dbReference type="ChEBI" id="CHEBI:17843"/>
    </ligand>
</feature>
<proteinExistence type="inferred from homology"/>
<sequence length="217" mass="23528">MMLGPLLGHLFDRKGRDSMTDSTTPVWLVVGLGNPGPTYAGHRHNIGYLVVDELASRMGSPFRAHKSGRADVVEGRLGAPGADAPRVVLMKARCYMNELGGPVKQLASFYKVPTEQVVAIHDELDIPFDTMRVKLGGGDNGHNGLRSMRSSLGTGDFHRVRVGIGRPPGRQDVADFVLSNYSSAEKKILPFQVDTAADAVETLISDGLERTQQKFNS</sequence>
<evidence type="ECO:0000256" key="6">
    <source>
        <dbReference type="ARBA" id="ARBA00050038"/>
    </source>
</evidence>
<dbReference type="EMBL" id="BAABKN010000043">
    <property type="protein sequence ID" value="GAA4760982.1"/>
    <property type="molecule type" value="Genomic_DNA"/>
</dbReference>
<keyword evidence="4 7" id="KW-0694">RNA-binding</keyword>
<evidence type="ECO:0000256" key="2">
    <source>
        <dbReference type="ARBA" id="ARBA00022555"/>
    </source>
</evidence>
<keyword evidence="9" id="KW-1185">Reference proteome</keyword>
<dbReference type="Proteomes" id="UP001499882">
    <property type="component" value="Unassembled WGS sequence"/>
</dbReference>
<comment type="subunit">
    <text evidence="7">Monomer.</text>
</comment>
<evidence type="ECO:0000256" key="5">
    <source>
        <dbReference type="ARBA" id="ARBA00038063"/>
    </source>
</evidence>
<dbReference type="PANTHER" id="PTHR17224:SF1">
    <property type="entry name" value="PEPTIDYL-TRNA HYDROLASE"/>
    <property type="match status" value="1"/>
</dbReference>
<dbReference type="PROSITE" id="PS01196">
    <property type="entry name" value="PEPT_TRNA_HYDROL_2"/>
    <property type="match status" value="1"/>
</dbReference>
<comment type="function">
    <text evidence="7">Hydrolyzes ribosome-free peptidyl-tRNAs (with 1 or more amino acids incorporated), which drop off the ribosome during protein synthesis, or as a result of ribosome stalling.</text>
</comment>